<reference evidence="1 2" key="2">
    <citation type="submission" date="2007-06" db="EMBL/GenBank/DDBJ databases">
        <title>Draft genome sequence of Pseudoflavonifractor capillosus ATCC 29799.</title>
        <authorList>
            <person name="Sudarsanam P."/>
            <person name="Ley R."/>
            <person name="Guruge J."/>
            <person name="Turnbaugh P.J."/>
            <person name="Mahowald M."/>
            <person name="Liep D."/>
            <person name="Gordon J."/>
        </authorList>
    </citation>
    <scope>NUCLEOTIDE SEQUENCE [LARGE SCALE GENOMIC DNA]</scope>
    <source>
        <strain evidence="1 2">ATCC 29799</strain>
    </source>
</reference>
<evidence type="ECO:0000313" key="2">
    <source>
        <dbReference type="Proteomes" id="UP000003639"/>
    </source>
</evidence>
<dbReference type="Proteomes" id="UP000003639">
    <property type="component" value="Unassembled WGS sequence"/>
</dbReference>
<dbReference type="EMBL" id="AAXG02000047">
    <property type="protein sequence ID" value="EDM97809.1"/>
    <property type="molecule type" value="Genomic_DNA"/>
</dbReference>
<reference evidence="1 2" key="1">
    <citation type="submission" date="2007-04" db="EMBL/GenBank/DDBJ databases">
        <authorList>
            <person name="Fulton L."/>
            <person name="Clifton S."/>
            <person name="Fulton B."/>
            <person name="Xu J."/>
            <person name="Minx P."/>
            <person name="Pepin K.H."/>
            <person name="Johnson M."/>
            <person name="Thiruvilangam P."/>
            <person name="Bhonagiri V."/>
            <person name="Nash W.E."/>
            <person name="Mardis E.R."/>
            <person name="Wilson R.K."/>
        </authorList>
    </citation>
    <scope>NUCLEOTIDE SEQUENCE [LARGE SCALE GENOMIC DNA]</scope>
    <source>
        <strain evidence="1 2">ATCC 29799</strain>
    </source>
</reference>
<gene>
    <name evidence="1" type="ORF">BACCAP_04284</name>
</gene>
<dbReference type="AlphaFoldDB" id="A6P1B8"/>
<organism evidence="1 2">
    <name type="scientific">Pseudoflavonifractor capillosus ATCC 29799</name>
    <dbReference type="NCBI Taxonomy" id="411467"/>
    <lineage>
        <taxon>Bacteria</taxon>
        <taxon>Bacillati</taxon>
        <taxon>Bacillota</taxon>
        <taxon>Clostridia</taxon>
        <taxon>Eubacteriales</taxon>
        <taxon>Oscillospiraceae</taxon>
        <taxon>Pseudoflavonifractor</taxon>
    </lineage>
</organism>
<protein>
    <submittedName>
        <fullName evidence="1">Uncharacterized protein</fullName>
    </submittedName>
</protein>
<comment type="caution">
    <text evidence="1">The sequence shown here is derived from an EMBL/GenBank/DDBJ whole genome shotgun (WGS) entry which is preliminary data.</text>
</comment>
<evidence type="ECO:0000313" key="1">
    <source>
        <dbReference type="EMBL" id="EDM97809.1"/>
    </source>
</evidence>
<keyword evidence="2" id="KW-1185">Reference proteome</keyword>
<dbReference type="STRING" id="411467.BACCAP_04284"/>
<sequence>MRISSIEVSFVQIWLPGGLQYRNGQLELIILFQYEFVKSSVKQ</sequence>
<proteinExistence type="predicted"/>
<accession>A6P1B8</accession>
<name>A6P1B8_9FIRM</name>